<dbReference type="EMBL" id="JASJUS010000001">
    <property type="protein sequence ID" value="MDL2074895.1"/>
    <property type="molecule type" value="Genomic_DNA"/>
</dbReference>
<organism evidence="3 4">
    <name type="scientific">Streptomyces fuscus</name>
    <dbReference type="NCBI Taxonomy" id="3048495"/>
    <lineage>
        <taxon>Bacteria</taxon>
        <taxon>Bacillati</taxon>
        <taxon>Actinomycetota</taxon>
        <taxon>Actinomycetes</taxon>
        <taxon>Kitasatosporales</taxon>
        <taxon>Streptomycetaceae</taxon>
        <taxon>Streptomyces</taxon>
    </lineage>
</organism>
<comment type="caution">
    <text evidence="3">The sequence shown here is derived from an EMBL/GenBank/DDBJ whole genome shotgun (WGS) entry which is preliminary data.</text>
</comment>
<keyword evidence="2" id="KW-0472">Membrane</keyword>
<keyword evidence="2" id="KW-1133">Transmembrane helix</keyword>
<protein>
    <submittedName>
        <fullName evidence="3">Uncharacterized protein</fullName>
    </submittedName>
</protein>
<feature type="transmembrane region" description="Helical" evidence="2">
    <location>
        <begin position="13"/>
        <end position="36"/>
    </location>
</feature>
<evidence type="ECO:0000313" key="3">
    <source>
        <dbReference type="EMBL" id="MDL2074895.1"/>
    </source>
</evidence>
<name>A0ABT7IQQ1_9ACTN</name>
<evidence type="ECO:0000256" key="1">
    <source>
        <dbReference type="SAM" id="MobiDB-lite"/>
    </source>
</evidence>
<feature type="compositionally biased region" description="Basic residues" evidence="1">
    <location>
        <begin position="55"/>
        <end position="68"/>
    </location>
</feature>
<evidence type="ECO:0000256" key="2">
    <source>
        <dbReference type="SAM" id="Phobius"/>
    </source>
</evidence>
<dbReference type="Proteomes" id="UP001241926">
    <property type="component" value="Unassembled WGS sequence"/>
</dbReference>
<evidence type="ECO:0000313" key="4">
    <source>
        <dbReference type="Proteomes" id="UP001241926"/>
    </source>
</evidence>
<feature type="region of interest" description="Disordered" evidence="1">
    <location>
        <begin position="41"/>
        <end position="68"/>
    </location>
</feature>
<dbReference type="RefSeq" id="WP_285429604.1">
    <property type="nucleotide sequence ID" value="NZ_JASJUS010000001.1"/>
</dbReference>
<gene>
    <name evidence="3" type="ORF">QNN03_00420</name>
</gene>
<proteinExistence type="predicted"/>
<keyword evidence="4" id="KW-1185">Reference proteome</keyword>
<keyword evidence="2" id="KW-0812">Transmembrane</keyword>
<reference evidence="3 4" key="1">
    <citation type="submission" date="2023-05" db="EMBL/GenBank/DDBJ databases">
        <title>Streptomyces fuscus sp. nov., a brown-black pigment producing actinomyces isolated from dry sand of Sea duck farm.</title>
        <authorList>
            <person name="Xie J."/>
            <person name="Shen N."/>
        </authorList>
    </citation>
    <scope>NUCLEOTIDE SEQUENCE [LARGE SCALE GENOMIC DNA]</scope>
    <source>
        <strain evidence="3 4">GXMU-J15</strain>
    </source>
</reference>
<sequence length="68" mass="7631">MGTSLTAEFWERFALLLFAATGVTFALTALFDTLALRRTLRRARRTPATPGTPPHRPRRTGHRPSVHC</sequence>
<accession>A0ABT7IQQ1</accession>